<evidence type="ECO:0000313" key="1">
    <source>
        <dbReference type="EMBL" id="GCC25638.1"/>
    </source>
</evidence>
<dbReference type="Proteomes" id="UP000287033">
    <property type="component" value="Unassembled WGS sequence"/>
</dbReference>
<accession>A0A401S5I0</accession>
<comment type="caution">
    <text evidence="1">The sequence shown here is derived from an EMBL/GenBank/DDBJ whole genome shotgun (WGS) entry which is preliminary data.</text>
</comment>
<sequence>MSRGSAFSPHPRPGSVTKCRPVTAATGEQYRQVARTNWDRTLAEATRRTWFIAIAGLRTKKLRLVQVLERDADRDRDREKERGRNGQDHPAMGRYVYAISSRQQLEMHTPQLLETRKGTRAAKQRFFGIVDRPLQGLAGVSEVFLEHKHQEHRLALHQHILRHEKNKSALKSSLKTAIFFPLVRQHCEYLKM</sequence>
<proteinExistence type="predicted"/>
<organism evidence="1 2">
    <name type="scientific">Chiloscyllium punctatum</name>
    <name type="common">Brownbanded bambooshark</name>
    <name type="synonym">Hemiscyllium punctatum</name>
    <dbReference type="NCBI Taxonomy" id="137246"/>
    <lineage>
        <taxon>Eukaryota</taxon>
        <taxon>Metazoa</taxon>
        <taxon>Chordata</taxon>
        <taxon>Craniata</taxon>
        <taxon>Vertebrata</taxon>
        <taxon>Chondrichthyes</taxon>
        <taxon>Elasmobranchii</taxon>
        <taxon>Galeomorphii</taxon>
        <taxon>Galeoidea</taxon>
        <taxon>Orectolobiformes</taxon>
        <taxon>Hemiscylliidae</taxon>
        <taxon>Chiloscyllium</taxon>
    </lineage>
</organism>
<dbReference type="AlphaFoldDB" id="A0A401S5I0"/>
<evidence type="ECO:0000313" key="2">
    <source>
        <dbReference type="Proteomes" id="UP000287033"/>
    </source>
</evidence>
<keyword evidence="2" id="KW-1185">Reference proteome</keyword>
<protein>
    <submittedName>
        <fullName evidence="1">Uncharacterized protein</fullName>
    </submittedName>
</protein>
<dbReference type="EMBL" id="BEZZ01000093">
    <property type="protein sequence ID" value="GCC25638.1"/>
    <property type="molecule type" value="Genomic_DNA"/>
</dbReference>
<reference evidence="1 2" key="1">
    <citation type="journal article" date="2018" name="Nat. Ecol. Evol.">
        <title>Shark genomes provide insights into elasmobranch evolution and the origin of vertebrates.</title>
        <authorList>
            <person name="Hara Y"/>
            <person name="Yamaguchi K"/>
            <person name="Onimaru K"/>
            <person name="Kadota M"/>
            <person name="Koyanagi M"/>
            <person name="Keeley SD"/>
            <person name="Tatsumi K"/>
            <person name="Tanaka K"/>
            <person name="Motone F"/>
            <person name="Kageyama Y"/>
            <person name="Nozu R"/>
            <person name="Adachi N"/>
            <person name="Nishimura O"/>
            <person name="Nakagawa R"/>
            <person name="Tanegashima C"/>
            <person name="Kiyatake I"/>
            <person name="Matsumoto R"/>
            <person name="Murakumo K"/>
            <person name="Nishida K"/>
            <person name="Terakita A"/>
            <person name="Kuratani S"/>
            <person name="Sato K"/>
            <person name="Hyodo S Kuraku.S."/>
        </authorList>
    </citation>
    <scope>NUCLEOTIDE SEQUENCE [LARGE SCALE GENOMIC DNA]</scope>
</reference>
<gene>
    <name evidence="1" type="ORF">chiPu_0004049</name>
</gene>
<name>A0A401S5I0_CHIPU</name>